<dbReference type="GO" id="GO:0003677">
    <property type="term" value="F:DNA binding"/>
    <property type="evidence" value="ECO:0007669"/>
    <property type="project" value="UniProtKB-KW"/>
</dbReference>
<evidence type="ECO:0000313" key="8">
    <source>
        <dbReference type="Proteomes" id="UP000429644"/>
    </source>
</evidence>
<evidence type="ECO:0000256" key="4">
    <source>
        <dbReference type="ARBA" id="ARBA00023172"/>
    </source>
</evidence>
<evidence type="ECO:0000256" key="1">
    <source>
        <dbReference type="ARBA" id="ARBA00008857"/>
    </source>
</evidence>
<dbReference type="InterPro" id="IPR010998">
    <property type="entry name" value="Integrase_recombinase_N"/>
</dbReference>
<dbReference type="InterPro" id="IPR013762">
    <property type="entry name" value="Integrase-like_cat_sf"/>
</dbReference>
<feature type="compositionally biased region" description="Basic and acidic residues" evidence="5">
    <location>
        <begin position="415"/>
        <end position="426"/>
    </location>
</feature>
<keyword evidence="2" id="KW-0229">DNA integration</keyword>
<reference evidence="7 8" key="1">
    <citation type="submission" date="2019-10" db="EMBL/GenBank/DDBJ databases">
        <title>Georgenia wutianyii sp. nov. and Georgenia yuyongxinii sp. nov. isolated from plateau pika (Ochotona curzoniae) in the Qinghai-Tibet plateau of China.</title>
        <authorList>
            <person name="Tian Z."/>
        </authorList>
    </citation>
    <scope>NUCLEOTIDE SEQUENCE [LARGE SCALE GENOMIC DNA]</scope>
    <source>
        <strain evidence="7 8">JCM 15130</strain>
    </source>
</reference>
<dbReference type="Gene3D" id="1.10.443.10">
    <property type="entry name" value="Intergrase catalytic core"/>
    <property type="match status" value="1"/>
</dbReference>
<dbReference type="GO" id="GO:0015074">
    <property type="term" value="P:DNA integration"/>
    <property type="evidence" value="ECO:0007669"/>
    <property type="project" value="UniProtKB-KW"/>
</dbReference>
<dbReference type="Pfam" id="PF14659">
    <property type="entry name" value="Phage_int_SAM_3"/>
    <property type="match status" value="1"/>
</dbReference>
<dbReference type="PROSITE" id="PS51898">
    <property type="entry name" value="TYR_RECOMBINASE"/>
    <property type="match status" value="1"/>
</dbReference>
<protein>
    <submittedName>
        <fullName evidence="7">Tyrosine-type recombinase/integrase</fullName>
    </submittedName>
</protein>
<accession>A0A7J9UZJ0</accession>
<dbReference type="Pfam" id="PF00589">
    <property type="entry name" value="Phage_integrase"/>
    <property type="match status" value="1"/>
</dbReference>
<feature type="domain" description="Tyr recombinase" evidence="6">
    <location>
        <begin position="190"/>
        <end position="406"/>
    </location>
</feature>
<name>A0A7J9UZJ0_9MICO</name>
<dbReference type="InterPro" id="IPR011010">
    <property type="entry name" value="DNA_brk_join_enz"/>
</dbReference>
<keyword evidence="3" id="KW-0238">DNA-binding</keyword>
<evidence type="ECO:0000256" key="3">
    <source>
        <dbReference type="ARBA" id="ARBA00023125"/>
    </source>
</evidence>
<evidence type="ECO:0000259" key="6">
    <source>
        <dbReference type="PROSITE" id="PS51898"/>
    </source>
</evidence>
<sequence length="477" mass="52164">VARQRLKPGEHGKIFIYQTPGGQWRAKTRLRLMDGTETQVSRVGRSADAARLNVQAALAERLDVPQGSGALRPASKVGLAARQWINELREQSTWPNPPILPQTVDEYERLLANHLVPYLGKLRLNELTPAVCQDWINALIQKGKSGPHDLVVTAAQVRGAFRQVLDRAIVHDAMRYNPADKITTPKRKQPDPKALTVNDVYRLRRAVRDWETSRKGRPGPKPTGHLPAAVDVMLGTGLRIGEVMSLLWGDVNLTEDGLPTISVASTMVDIKGQGTVRQAHTKTAAGRRTIIIPKFTVEALKAIRPATTTDDMPVFPARRFKNGTVALKPQTTHNVRRTLRDALELAKMPGEVHPHLLRSTVATFVAREQGVADAAALLGHKINAGVTGRHYIERLQLAPDTSEVLQALIEIGEAEARAEESGGREEDLSDDGAFRANEVAGLTDGRANSQNEAAQTPEATPRGAAPSSRPRQRALFD</sequence>
<dbReference type="SUPFAM" id="SSF56349">
    <property type="entry name" value="DNA breaking-rejoining enzymes"/>
    <property type="match status" value="1"/>
</dbReference>
<dbReference type="EMBL" id="WHPD01002493">
    <property type="protein sequence ID" value="MPV89300.1"/>
    <property type="molecule type" value="Genomic_DNA"/>
</dbReference>
<dbReference type="PANTHER" id="PTHR30349">
    <property type="entry name" value="PHAGE INTEGRASE-RELATED"/>
    <property type="match status" value="1"/>
</dbReference>
<comment type="similarity">
    <text evidence="1">Belongs to the 'phage' integrase family.</text>
</comment>
<dbReference type="InterPro" id="IPR050090">
    <property type="entry name" value="Tyrosine_recombinase_XerCD"/>
</dbReference>
<proteinExistence type="inferred from homology"/>
<dbReference type="AlphaFoldDB" id="A0A7J9UZJ0"/>
<evidence type="ECO:0000313" key="7">
    <source>
        <dbReference type="EMBL" id="MPV89300.1"/>
    </source>
</evidence>
<dbReference type="InterPro" id="IPR002104">
    <property type="entry name" value="Integrase_catalytic"/>
</dbReference>
<dbReference type="PANTHER" id="PTHR30349:SF41">
    <property type="entry name" value="INTEGRASE_RECOMBINASE PROTEIN MJ0367-RELATED"/>
    <property type="match status" value="1"/>
</dbReference>
<keyword evidence="8" id="KW-1185">Reference proteome</keyword>
<organism evidence="7 8">
    <name type="scientific">Georgenia ruanii</name>
    <dbReference type="NCBI Taxonomy" id="348442"/>
    <lineage>
        <taxon>Bacteria</taxon>
        <taxon>Bacillati</taxon>
        <taxon>Actinomycetota</taxon>
        <taxon>Actinomycetes</taxon>
        <taxon>Micrococcales</taxon>
        <taxon>Bogoriellaceae</taxon>
        <taxon>Georgenia</taxon>
    </lineage>
</organism>
<feature type="region of interest" description="Disordered" evidence="5">
    <location>
        <begin position="415"/>
        <end position="477"/>
    </location>
</feature>
<dbReference type="GO" id="GO:0006310">
    <property type="term" value="P:DNA recombination"/>
    <property type="evidence" value="ECO:0007669"/>
    <property type="project" value="UniProtKB-KW"/>
</dbReference>
<dbReference type="InterPro" id="IPR004107">
    <property type="entry name" value="Integrase_SAM-like_N"/>
</dbReference>
<feature type="compositionally biased region" description="Polar residues" evidence="5">
    <location>
        <begin position="446"/>
        <end position="458"/>
    </location>
</feature>
<evidence type="ECO:0000256" key="5">
    <source>
        <dbReference type="SAM" id="MobiDB-lite"/>
    </source>
</evidence>
<gene>
    <name evidence="7" type="ORF">GB882_11540</name>
</gene>
<dbReference type="Proteomes" id="UP000429644">
    <property type="component" value="Unassembled WGS sequence"/>
</dbReference>
<keyword evidence="4" id="KW-0233">DNA recombination</keyword>
<dbReference type="Gene3D" id="1.10.150.130">
    <property type="match status" value="1"/>
</dbReference>
<feature type="non-terminal residue" evidence="7">
    <location>
        <position position="1"/>
    </location>
</feature>
<dbReference type="CDD" id="cd01189">
    <property type="entry name" value="INT_ICEBs1_C_like"/>
    <property type="match status" value="1"/>
</dbReference>
<comment type="caution">
    <text evidence="7">The sequence shown here is derived from an EMBL/GenBank/DDBJ whole genome shotgun (WGS) entry which is preliminary data.</text>
</comment>
<evidence type="ECO:0000256" key="2">
    <source>
        <dbReference type="ARBA" id="ARBA00022908"/>
    </source>
</evidence>